<keyword evidence="1" id="KW-0812">Transmembrane</keyword>
<protein>
    <submittedName>
        <fullName evidence="2">Uncharacterized protein</fullName>
    </submittedName>
</protein>
<gene>
    <name evidence="2" type="ORF">IAC63_02115</name>
</gene>
<sequence>MKKNQESGNITFNILLIIMFIIIAVLIYILAGGKIPKFTKNNTGVQSPEMPIVQPSVMQQSAGFSDGLTKPDFSEQYPLNEFGEGISERDIFDVDVNGDGQRDRITRTRNDNGTSHFYYQYKIELNKNGNFVDITPDGFRTTEGSECALQKLQFKQTPEFSITKISRKWQDSWDTPTMAEKTVYKLDGDKLVASEPIQMKIVCNVEDLF</sequence>
<keyword evidence="1" id="KW-0472">Membrane</keyword>
<evidence type="ECO:0000313" key="2">
    <source>
        <dbReference type="EMBL" id="HIU65414.1"/>
    </source>
</evidence>
<dbReference type="AlphaFoldDB" id="A0A9D1MSQ4"/>
<comment type="caution">
    <text evidence="2">The sequence shown here is derived from an EMBL/GenBank/DDBJ whole genome shotgun (WGS) entry which is preliminary data.</text>
</comment>
<organism evidence="2 3">
    <name type="scientific">Candidatus Enterousia avicola</name>
    <dbReference type="NCBI Taxonomy" id="2840787"/>
    <lineage>
        <taxon>Bacteria</taxon>
        <taxon>Pseudomonadati</taxon>
        <taxon>Pseudomonadota</taxon>
        <taxon>Alphaproteobacteria</taxon>
        <taxon>Candidatus Enterousia</taxon>
    </lineage>
</organism>
<dbReference type="Proteomes" id="UP000824142">
    <property type="component" value="Unassembled WGS sequence"/>
</dbReference>
<keyword evidence="1" id="KW-1133">Transmembrane helix</keyword>
<proteinExistence type="predicted"/>
<feature type="transmembrane region" description="Helical" evidence="1">
    <location>
        <begin position="12"/>
        <end position="31"/>
    </location>
</feature>
<name>A0A9D1MSQ4_9PROT</name>
<evidence type="ECO:0000313" key="3">
    <source>
        <dbReference type="Proteomes" id="UP000824142"/>
    </source>
</evidence>
<accession>A0A9D1MSQ4</accession>
<reference evidence="2" key="1">
    <citation type="submission" date="2020-10" db="EMBL/GenBank/DDBJ databases">
        <authorList>
            <person name="Gilroy R."/>
        </authorList>
    </citation>
    <scope>NUCLEOTIDE SEQUENCE</scope>
    <source>
        <strain evidence="2">CHK136-897</strain>
    </source>
</reference>
<reference evidence="2" key="2">
    <citation type="journal article" date="2021" name="PeerJ">
        <title>Extensive microbial diversity within the chicken gut microbiome revealed by metagenomics and culture.</title>
        <authorList>
            <person name="Gilroy R."/>
            <person name="Ravi A."/>
            <person name="Getino M."/>
            <person name="Pursley I."/>
            <person name="Horton D.L."/>
            <person name="Alikhan N.F."/>
            <person name="Baker D."/>
            <person name="Gharbi K."/>
            <person name="Hall N."/>
            <person name="Watson M."/>
            <person name="Adriaenssens E.M."/>
            <person name="Foster-Nyarko E."/>
            <person name="Jarju S."/>
            <person name="Secka A."/>
            <person name="Antonio M."/>
            <person name="Oren A."/>
            <person name="Chaudhuri R.R."/>
            <person name="La Ragione R."/>
            <person name="Hildebrand F."/>
            <person name="Pallen M.J."/>
        </authorList>
    </citation>
    <scope>NUCLEOTIDE SEQUENCE</scope>
    <source>
        <strain evidence="2">CHK136-897</strain>
    </source>
</reference>
<dbReference type="EMBL" id="DVNO01000016">
    <property type="protein sequence ID" value="HIU65414.1"/>
    <property type="molecule type" value="Genomic_DNA"/>
</dbReference>
<evidence type="ECO:0000256" key="1">
    <source>
        <dbReference type="SAM" id="Phobius"/>
    </source>
</evidence>